<dbReference type="Proteomes" id="UP000587527">
    <property type="component" value="Unassembled WGS sequence"/>
</dbReference>
<proteinExistence type="predicted"/>
<sequence length="542" mass="56281">MDTQAPPNTGHPRRWAILAVLVLSLLVVVLDNTVLNVAMRTLASPEPVGIGATQGQLEWAINSYTLVFAGLLFSFGILGDRWGRKRMLILGLVLFGLASLVSAYAQDPGQLIAARALMGIGGAAIMPVTLSIISNVFDPRERAKAIGLWTGAVGLAIAIGPLLGGFLLEHFWWGSVFLINVPIVLIGLVSVALLVPESRNPNPGKLDLVGVVLSVIGLTALVYGIVDGGEHGFDQPEVWAWVLGGAAVIAAFIRWEMRTDHPSLDVKLFRDARFSASIAGIGLLFFGAMGSFFFTGFYLQMVRDFSPIKAGALFVPFALGQMFFAPLSSTLVRRYGVKLVSTLGMLLATATFVVITTWNAETPVWAIAVNFFFMGVGMANVMPPATAAIMSTLPREKAGVGSAVSNTVRQVSAALGVAVLGSIVAGVYRDQVAGATAALPDGVRETASESIGGAYGVAQGLAAQGQGAVAAPLMSAANDAFVQAMHWAAWGSAAITLVGAFVILKWAPGKLPAAPPAPATGAPAAPEAGSGAREKAPALAEA</sequence>
<feature type="transmembrane region" description="Helical" evidence="8">
    <location>
        <begin position="238"/>
        <end position="255"/>
    </location>
</feature>
<dbReference type="InterPro" id="IPR004638">
    <property type="entry name" value="EmrB-like"/>
</dbReference>
<dbReference type="InterPro" id="IPR036259">
    <property type="entry name" value="MFS_trans_sf"/>
</dbReference>
<evidence type="ECO:0000256" key="7">
    <source>
        <dbReference type="SAM" id="MobiDB-lite"/>
    </source>
</evidence>
<feature type="transmembrane region" description="Helical" evidence="8">
    <location>
        <begin position="411"/>
        <end position="428"/>
    </location>
</feature>
<feature type="transmembrane region" description="Helical" evidence="8">
    <location>
        <begin position="87"/>
        <end position="106"/>
    </location>
</feature>
<evidence type="ECO:0000256" key="1">
    <source>
        <dbReference type="ARBA" id="ARBA00004651"/>
    </source>
</evidence>
<dbReference type="RefSeq" id="WP_184843612.1">
    <property type="nucleotide sequence ID" value="NZ_JACHMN010000003.1"/>
</dbReference>
<feature type="transmembrane region" description="Helical" evidence="8">
    <location>
        <begin position="339"/>
        <end position="358"/>
    </location>
</feature>
<feature type="compositionally biased region" description="Low complexity" evidence="7">
    <location>
        <begin position="519"/>
        <end position="531"/>
    </location>
</feature>
<feature type="transmembrane region" description="Helical" evidence="8">
    <location>
        <begin position="59"/>
        <end position="78"/>
    </location>
</feature>
<dbReference type="SUPFAM" id="SSF103473">
    <property type="entry name" value="MFS general substrate transporter"/>
    <property type="match status" value="1"/>
</dbReference>
<dbReference type="GO" id="GO:0022857">
    <property type="term" value="F:transmembrane transporter activity"/>
    <property type="evidence" value="ECO:0007669"/>
    <property type="project" value="InterPro"/>
</dbReference>
<dbReference type="Gene3D" id="1.20.1250.20">
    <property type="entry name" value="MFS general substrate transporter like domains"/>
    <property type="match status" value="1"/>
</dbReference>
<name>A0A841BY07_9ACTN</name>
<evidence type="ECO:0000313" key="11">
    <source>
        <dbReference type="Proteomes" id="UP000587527"/>
    </source>
</evidence>
<feature type="domain" description="Major facilitator superfamily (MFS) profile" evidence="9">
    <location>
        <begin position="17"/>
        <end position="511"/>
    </location>
</feature>
<evidence type="ECO:0000259" key="9">
    <source>
        <dbReference type="PROSITE" id="PS50850"/>
    </source>
</evidence>
<comment type="subcellular location">
    <subcellularLocation>
        <location evidence="1">Cell membrane</location>
        <topology evidence="1">Multi-pass membrane protein</topology>
    </subcellularLocation>
</comment>
<dbReference type="PANTHER" id="PTHR42718:SF42">
    <property type="entry name" value="EXPORT PROTEIN"/>
    <property type="match status" value="1"/>
</dbReference>
<evidence type="ECO:0000256" key="8">
    <source>
        <dbReference type="SAM" id="Phobius"/>
    </source>
</evidence>
<dbReference type="PRINTS" id="PR01036">
    <property type="entry name" value="TCRTETB"/>
</dbReference>
<protein>
    <submittedName>
        <fullName evidence="10">EmrB/QacA subfamily drug resistance transporter</fullName>
    </submittedName>
</protein>
<feature type="transmembrane region" description="Helical" evidence="8">
    <location>
        <begin position="15"/>
        <end position="39"/>
    </location>
</feature>
<keyword evidence="2" id="KW-0813">Transport</keyword>
<feature type="transmembrane region" description="Helical" evidence="8">
    <location>
        <begin position="112"/>
        <end position="133"/>
    </location>
</feature>
<gene>
    <name evidence="10" type="ORF">F4553_006478</name>
</gene>
<comment type="caution">
    <text evidence="10">The sequence shown here is derived from an EMBL/GenBank/DDBJ whole genome shotgun (WGS) entry which is preliminary data.</text>
</comment>
<dbReference type="InterPro" id="IPR011701">
    <property type="entry name" value="MFS"/>
</dbReference>
<dbReference type="GO" id="GO:0005886">
    <property type="term" value="C:plasma membrane"/>
    <property type="evidence" value="ECO:0007669"/>
    <property type="project" value="UniProtKB-SubCell"/>
</dbReference>
<dbReference type="PANTHER" id="PTHR42718">
    <property type="entry name" value="MAJOR FACILITATOR SUPERFAMILY MULTIDRUG TRANSPORTER MFSC"/>
    <property type="match status" value="1"/>
</dbReference>
<keyword evidence="6 8" id="KW-0472">Membrane</keyword>
<organism evidence="10 11">
    <name type="scientific">Allocatelliglobosispora scoriae</name>
    <dbReference type="NCBI Taxonomy" id="643052"/>
    <lineage>
        <taxon>Bacteria</taxon>
        <taxon>Bacillati</taxon>
        <taxon>Actinomycetota</taxon>
        <taxon>Actinomycetes</taxon>
        <taxon>Micromonosporales</taxon>
        <taxon>Micromonosporaceae</taxon>
        <taxon>Allocatelliglobosispora</taxon>
    </lineage>
</organism>
<accession>A0A841BY07</accession>
<feature type="transmembrane region" description="Helical" evidence="8">
    <location>
        <begin position="206"/>
        <end position="226"/>
    </location>
</feature>
<dbReference type="Pfam" id="PF07690">
    <property type="entry name" value="MFS_1"/>
    <property type="match status" value="1"/>
</dbReference>
<dbReference type="EMBL" id="JACHMN010000003">
    <property type="protein sequence ID" value="MBB5873044.1"/>
    <property type="molecule type" value="Genomic_DNA"/>
</dbReference>
<dbReference type="AlphaFoldDB" id="A0A841BY07"/>
<feature type="transmembrane region" description="Helical" evidence="8">
    <location>
        <begin position="311"/>
        <end position="332"/>
    </location>
</feature>
<feature type="transmembrane region" description="Helical" evidence="8">
    <location>
        <begin position="145"/>
        <end position="166"/>
    </location>
</feature>
<keyword evidence="4 8" id="KW-0812">Transmembrane</keyword>
<keyword evidence="3" id="KW-1003">Cell membrane</keyword>
<evidence type="ECO:0000256" key="2">
    <source>
        <dbReference type="ARBA" id="ARBA00022448"/>
    </source>
</evidence>
<evidence type="ECO:0000256" key="5">
    <source>
        <dbReference type="ARBA" id="ARBA00022989"/>
    </source>
</evidence>
<dbReference type="Gene3D" id="1.20.1720.10">
    <property type="entry name" value="Multidrug resistance protein D"/>
    <property type="match status" value="1"/>
</dbReference>
<evidence type="ECO:0000256" key="3">
    <source>
        <dbReference type="ARBA" id="ARBA00022475"/>
    </source>
</evidence>
<keyword evidence="11" id="KW-1185">Reference proteome</keyword>
<dbReference type="CDD" id="cd17321">
    <property type="entry name" value="MFS_MMR_MDR_like"/>
    <property type="match status" value="1"/>
</dbReference>
<evidence type="ECO:0000256" key="6">
    <source>
        <dbReference type="ARBA" id="ARBA00023136"/>
    </source>
</evidence>
<feature type="region of interest" description="Disordered" evidence="7">
    <location>
        <begin position="513"/>
        <end position="542"/>
    </location>
</feature>
<feature type="transmembrane region" description="Helical" evidence="8">
    <location>
        <begin position="364"/>
        <end position="390"/>
    </location>
</feature>
<evidence type="ECO:0000256" key="4">
    <source>
        <dbReference type="ARBA" id="ARBA00022692"/>
    </source>
</evidence>
<dbReference type="NCBIfam" id="TIGR00711">
    <property type="entry name" value="efflux_EmrB"/>
    <property type="match status" value="1"/>
</dbReference>
<keyword evidence="5 8" id="KW-1133">Transmembrane helix</keyword>
<dbReference type="InterPro" id="IPR020846">
    <property type="entry name" value="MFS_dom"/>
</dbReference>
<feature type="transmembrane region" description="Helical" evidence="8">
    <location>
        <begin position="172"/>
        <end position="194"/>
    </location>
</feature>
<feature type="transmembrane region" description="Helical" evidence="8">
    <location>
        <begin position="276"/>
        <end position="299"/>
    </location>
</feature>
<reference evidence="10 11" key="1">
    <citation type="submission" date="2020-08" db="EMBL/GenBank/DDBJ databases">
        <title>Sequencing the genomes of 1000 actinobacteria strains.</title>
        <authorList>
            <person name="Klenk H.-P."/>
        </authorList>
    </citation>
    <scope>NUCLEOTIDE SEQUENCE [LARGE SCALE GENOMIC DNA]</scope>
    <source>
        <strain evidence="10 11">DSM 45362</strain>
    </source>
</reference>
<feature type="transmembrane region" description="Helical" evidence="8">
    <location>
        <begin position="484"/>
        <end position="504"/>
    </location>
</feature>
<dbReference type="PROSITE" id="PS50850">
    <property type="entry name" value="MFS"/>
    <property type="match status" value="1"/>
</dbReference>
<evidence type="ECO:0000313" key="10">
    <source>
        <dbReference type="EMBL" id="MBB5873044.1"/>
    </source>
</evidence>